<protein>
    <submittedName>
        <fullName evidence="1">Uncharacterized protein</fullName>
    </submittedName>
</protein>
<dbReference type="OrthoDB" id="516702at2"/>
<dbReference type="AlphaFoldDB" id="A0A1Z4LXX2"/>
<gene>
    <name evidence="1" type="ORF">NIES267_55900</name>
</gene>
<reference evidence="1 2" key="1">
    <citation type="submission" date="2017-06" db="EMBL/GenBank/DDBJ databases">
        <title>Genome sequencing of cyanobaciteial culture collection at National Institute for Environmental Studies (NIES).</title>
        <authorList>
            <person name="Hirose Y."/>
            <person name="Shimura Y."/>
            <person name="Fujisawa T."/>
            <person name="Nakamura Y."/>
            <person name="Kawachi M."/>
        </authorList>
    </citation>
    <scope>NUCLEOTIDE SEQUENCE [LARGE SCALE GENOMIC DNA]</scope>
    <source>
        <strain evidence="1 2">NIES-267</strain>
    </source>
</reference>
<proteinExistence type="predicted"/>
<name>A0A1Z4LXX2_9CYAN</name>
<keyword evidence="2" id="KW-1185">Reference proteome</keyword>
<evidence type="ECO:0000313" key="1">
    <source>
        <dbReference type="EMBL" id="BAY86084.1"/>
    </source>
</evidence>
<dbReference type="EMBL" id="AP018227">
    <property type="protein sequence ID" value="BAY86084.1"/>
    <property type="molecule type" value="Genomic_DNA"/>
</dbReference>
<evidence type="ECO:0000313" key="2">
    <source>
        <dbReference type="Proteomes" id="UP000218418"/>
    </source>
</evidence>
<dbReference type="Proteomes" id="UP000218418">
    <property type="component" value="Chromosome"/>
</dbReference>
<organism evidence="1 2">
    <name type="scientific">Calothrix parasitica NIES-267</name>
    <dbReference type="NCBI Taxonomy" id="1973488"/>
    <lineage>
        <taxon>Bacteria</taxon>
        <taxon>Bacillati</taxon>
        <taxon>Cyanobacteriota</taxon>
        <taxon>Cyanophyceae</taxon>
        <taxon>Nostocales</taxon>
        <taxon>Calotrichaceae</taxon>
        <taxon>Calothrix</taxon>
    </lineage>
</organism>
<sequence>MKSKHQSFIAEASNQEKVIPHSQAIISQVTEPEKIRHTLIGSSFAVTRTIQVLQKLGYANVRDWTPLVPTSNPGEVMSVLIRSITVE</sequence>
<accession>A0A1Z4LXX2</accession>